<keyword evidence="3 5" id="KW-1133">Transmembrane helix</keyword>
<dbReference type="Pfam" id="PF04932">
    <property type="entry name" value="Wzy_C"/>
    <property type="match status" value="1"/>
</dbReference>
<feature type="domain" description="O-antigen ligase-related" evidence="6">
    <location>
        <begin position="188"/>
        <end position="331"/>
    </location>
</feature>
<proteinExistence type="predicted"/>
<dbReference type="InterPro" id="IPR051533">
    <property type="entry name" value="WaaL-like"/>
</dbReference>
<dbReference type="PANTHER" id="PTHR37422:SF23">
    <property type="entry name" value="TEICHURONIC ACID BIOSYNTHESIS PROTEIN TUAE"/>
    <property type="match status" value="1"/>
</dbReference>
<dbReference type="EMBL" id="DPOP01000068">
    <property type="protein sequence ID" value="HCW67058.1"/>
    <property type="molecule type" value="Genomic_DNA"/>
</dbReference>
<feature type="transmembrane region" description="Helical" evidence="5">
    <location>
        <begin position="226"/>
        <end position="245"/>
    </location>
</feature>
<dbReference type="Proteomes" id="UP000264179">
    <property type="component" value="Unassembled WGS sequence"/>
</dbReference>
<dbReference type="InterPro" id="IPR007016">
    <property type="entry name" value="O-antigen_ligase-rel_domated"/>
</dbReference>
<evidence type="ECO:0000313" key="10">
    <source>
        <dbReference type="Proteomes" id="UP000264753"/>
    </source>
</evidence>
<accession>A0A358HPQ6</accession>
<dbReference type="AlphaFoldDB" id="A0A358HPQ6"/>
<dbReference type="EMBL" id="DOOG01000038">
    <property type="protein sequence ID" value="HBU97169.1"/>
    <property type="molecule type" value="Genomic_DNA"/>
</dbReference>
<evidence type="ECO:0000256" key="2">
    <source>
        <dbReference type="ARBA" id="ARBA00022692"/>
    </source>
</evidence>
<evidence type="ECO:0000313" key="9">
    <source>
        <dbReference type="Proteomes" id="UP000264179"/>
    </source>
</evidence>
<keyword evidence="4 5" id="KW-0472">Membrane</keyword>
<feature type="transmembrane region" description="Helical" evidence="5">
    <location>
        <begin position="52"/>
        <end position="70"/>
    </location>
</feature>
<evidence type="ECO:0000313" key="7">
    <source>
        <dbReference type="EMBL" id="HBU97169.1"/>
    </source>
</evidence>
<dbReference type="GO" id="GO:0016020">
    <property type="term" value="C:membrane"/>
    <property type="evidence" value="ECO:0007669"/>
    <property type="project" value="UniProtKB-SubCell"/>
</dbReference>
<feature type="transmembrane region" description="Helical" evidence="5">
    <location>
        <begin position="82"/>
        <end position="98"/>
    </location>
</feature>
<feature type="transmembrane region" description="Helical" evidence="5">
    <location>
        <begin position="324"/>
        <end position="342"/>
    </location>
</feature>
<feature type="transmembrane region" description="Helical" evidence="5">
    <location>
        <begin position="6"/>
        <end position="36"/>
    </location>
</feature>
<gene>
    <name evidence="7" type="ORF">DEF21_04580</name>
    <name evidence="8" type="ORF">DHR80_07560</name>
</gene>
<keyword evidence="2 5" id="KW-0812">Transmembrane</keyword>
<comment type="subcellular location">
    <subcellularLocation>
        <location evidence="1">Membrane</location>
        <topology evidence="1">Multi-pass membrane protein</topology>
    </subcellularLocation>
</comment>
<feature type="transmembrane region" description="Helical" evidence="5">
    <location>
        <begin position="151"/>
        <end position="171"/>
    </location>
</feature>
<comment type="caution">
    <text evidence="7">The sequence shown here is derived from an EMBL/GenBank/DDBJ whole genome shotgun (WGS) entry which is preliminary data.</text>
</comment>
<dbReference type="Proteomes" id="UP000264753">
    <property type="component" value="Unassembled WGS sequence"/>
</dbReference>
<feature type="transmembrane region" description="Helical" evidence="5">
    <location>
        <begin position="378"/>
        <end position="399"/>
    </location>
</feature>
<feature type="transmembrane region" description="Helical" evidence="5">
    <location>
        <begin position="178"/>
        <end position="195"/>
    </location>
</feature>
<organism evidence="7 10">
    <name type="scientific">Thalassospira lucentensis</name>
    <dbReference type="NCBI Taxonomy" id="168935"/>
    <lineage>
        <taxon>Bacteria</taxon>
        <taxon>Pseudomonadati</taxon>
        <taxon>Pseudomonadota</taxon>
        <taxon>Alphaproteobacteria</taxon>
        <taxon>Rhodospirillales</taxon>
        <taxon>Thalassospiraceae</taxon>
        <taxon>Thalassospira</taxon>
    </lineage>
</organism>
<evidence type="ECO:0000259" key="6">
    <source>
        <dbReference type="Pfam" id="PF04932"/>
    </source>
</evidence>
<protein>
    <submittedName>
        <fullName evidence="7">Polymerase</fullName>
    </submittedName>
</protein>
<evidence type="ECO:0000313" key="8">
    <source>
        <dbReference type="EMBL" id="HCW67058.1"/>
    </source>
</evidence>
<evidence type="ECO:0000256" key="3">
    <source>
        <dbReference type="ARBA" id="ARBA00022989"/>
    </source>
</evidence>
<evidence type="ECO:0000256" key="4">
    <source>
        <dbReference type="ARBA" id="ARBA00023136"/>
    </source>
</evidence>
<evidence type="ECO:0000256" key="5">
    <source>
        <dbReference type="SAM" id="Phobius"/>
    </source>
</evidence>
<name>A0A358HPQ6_9PROT</name>
<reference evidence="9 10" key="1">
    <citation type="journal article" date="2018" name="Nat. Biotechnol.">
        <title>A standardized bacterial taxonomy based on genome phylogeny substantially revises the tree of life.</title>
        <authorList>
            <person name="Parks D.H."/>
            <person name="Chuvochina M."/>
            <person name="Waite D.W."/>
            <person name="Rinke C."/>
            <person name="Skarshewski A."/>
            <person name="Chaumeil P.A."/>
            <person name="Hugenholtz P."/>
        </authorList>
    </citation>
    <scope>NUCLEOTIDE SEQUENCE [LARGE SCALE GENOMIC DNA]</scope>
    <source>
        <strain evidence="7">UBA8707</strain>
        <strain evidence="8">UBA9881</strain>
    </source>
</reference>
<dbReference type="PANTHER" id="PTHR37422">
    <property type="entry name" value="TEICHURONIC ACID BIOSYNTHESIS PROTEIN TUAE"/>
    <property type="match status" value="1"/>
</dbReference>
<sequence>MHLAATFFLCVIPIFLLFARGAADGAVVLIALLFLVRSGVHRDWSWAREKDILILLVIFVLMNVFVSPFAEHVGKSFGRSLSWLRFVVFYAAVTRWVLTDERTIRRFTIVLLCTLGVAALDAIYQFFSGWSLLSGQPMNGRLTGPLDRPNIGMYLSKLGLPALAMASMLFAVKQSKKIFVFGCALSPILLVVVFLSGERAASVLTLLAVILILFSLFLTGGMARKVSAGLTVVGGIALAILLATSDRIWGRVEDLASVVSDYTDSIYGQLVMMGLRFFGDHPLTGAGMGNYPLVCEDYTALGLSNVPCHPHPHNFYVEWLSDTGLIGTIPFTIFMAMLYWMGIKVLFGPRETRLLGGLYLGVLVMSLFPFSVTQSLFSNWPAILAWTSIASAVAALRFATRKAV</sequence>
<evidence type="ECO:0000256" key="1">
    <source>
        <dbReference type="ARBA" id="ARBA00004141"/>
    </source>
</evidence>
<feature type="transmembrane region" description="Helical" evidence="5">
    <location>
        <begin position="354"/>
        <end position="372"/>
    </location>
</feature>
<feature type="transmembrane region" description="Helical" evidence="5">
    <location>
        <begin position="201"/>
        <end position="219"/>
    </location>
</feature>
<feature type="transmembrane region" description="Helical" evidence="5">
    <location>
        <begin position="110"/>
        <end position="131"/>
    </location>
</feature>